<dbReference type="Gene3D" id="2.30.30.360">
    <property type="entry name" value="Myosin S1 fragment, N-terminal"/>
    <property type="match status" value="1"/>
</dbReference>
<protein>
    <recommendedName>
        <fullName evidence="13">Myosin motor domain-containing protein</fullName>
    </recommendedName>
</protein>
<evidence type="ECO:0008006" key="13">
    <source>
        <dbReference type="Google" id="ProtNLM"/>
    </source>
</evidence>
<organism evidence="11 12">
    <name type="scientific">Strongylus vulgaris</name>
    <name type="common">Blood worm</name>
    <dbReference type="NCBI Taxonomy" id="40348"/>
    <lineage>
        <taxon>Eukaryota</taxon>
        <taxon>Metazoa</taxon>
        <taxon>Ecdysozoa</taxon>
        <taxon>Nematoda</taxon>
        <taxon>Chromadorea</taxon>
        <taxon>Rhabditida</taxon>
        <taxon>Rhabditina</taxon>
        <taxon>Rhabditomorpha</taxon>
        <taxon>Strongyloidea</taxon>
        <taxon>Strongylidae</taxon>
        <taxon>Strongylus</taxon>
    </lineage>
</organism>
<dbReference type="GO" id="GO:0005524">
    <property type="term" value="F:ATP binding"/>
    <property type="evidence" value="ECO:0007669"/>
    <property type="project" value="UniProtKB-KW"/>
</dbReference>
<dbReference type="Gene3D" id="1.20.58.530">
    <property type="match status" value="1"/>
</dbReference>
<feature type="domain" description="Myosin motor" evidence="9">
    <location>
        <begin position="103"/>
        <end position="541"/>
    </location>
</feature>
<dbReference type="GO" id="GO:0030139">
    <property type="term" value="C:endocytic vesicle"/>
    <property type="evidence" value="ECO:0007669"/>
    <property type="project" value="TreeGrafter"/>
</dbReference>
<dbReference type="GO" id="GO:0005886">
    <property type="term" value="C:plasma membrane"/>
    <property type="evidence" value="ECO:0007669"/>
    <property type="project" value="TreeGrafter"/>
</dbReference>
<accession>A0A3P7L3V2</accession>
<dbReference type="GO" id="GO:0007015">
    <property type="term" value="P:actin filament organization"/>
    <property type="evidence" value="ECO:0007669"/>
    <property type="project" value="TreeGrafter"/>
</dbReference>
<dbReference type="PROSITE" id="PS51456">
    <property type="entry name" value="MYOSIN_MOTOR"/>
    <property type="match status" value="1"/>
</dbReference>
<evidence type="ECO:0000256" key="6">
    <source>
        <dbReference type="ARBA" id="ARBA00023203"/>
    </source>
</evidence>
<dbReference type="InterPro" id="IPR004009">
    <property type="entry name" value="SH3_Myosin"/>
</dbReference>
<keyword evidence="6 7" id="KW-0009">Actin-binding</keyword>
<dbReference type="AlphaFoldDB" id="A0A3P7L3V2"/>
<dbReference type="SUPFAM" id="SSF52540">
    <property type="entry name" value="P-loop containing nucleoside triphosphate hydrolases"/>
    <property type="match status" value="1"/>
</dbReference>
<dbReference type="PROSITE" id="PS51844">
    <property type="entry name" value="SH3_LIKE"/>
    <property type="match status" value="1"/>
</dbReference>
<evidence type="ECO:0000259" key="10">
    <source>
        <dbReference type="PROSITE" id="PS51844"/>
    </source>
</evidence>
<evidence type="ECO:0000313" key="12">
    <source>
        <dbReference type="Proteomes" id="UP000270094"/>
    </source>
</evidence>
<sequence>MTVPPKARTVAQPRQRQTDEKMAARDFGRLVWAPDIQEGYVLGTLEDIGSENITVVRKDGKGQIKASYDEVFPAEDDPRKTVDDNCSSISSGGCYVKKVERLTYVANILISINPYEDIPGLYSKDTINRYKGKSLGQLPPHVYAVGELANQLINLLFCFRNIMLVYMECLAADKAYLEMRRNKESQYLCENWGTTAGPIQQRILETNPILEAFGNAKTLRNNNSSRFGKFVEIHFGSDDKVAGGFVSHYLLEKSRLCRQAKGERNYHIFYQLIAGAPADLYKRLCLASPDKFKYLKQGTTTFFARPGSKSKIASDRLSEQARKSGMLTDSIVDDAADFLHLNDALGRAGLSPNEIFDIWRTVAGVLHLGNIDFVDSVDDSRGGCKMDPVTELSLKIAGELLGMEVAELKMGLVSRIMQATKGGVKGTLIRVPLKPHEAAAGRDALAKALYSRLFDWLVARINKSIPFEKSINYIGVLDIAGFEFFEVNSFEQFCINFCNEKLQHFFNERILKQEQELYAKEGLDVPRIEYSDNHDCIGQSL</sequence>
<dbReference type="InterPro" id="IPR027417">
    <property type="entry name" value="P-loop_NTPase"/>
</dbReference>
<evidence type="ECO:0000256" key="1">
    <source>
        <dbReference type="ARBA" id="ARBA00008314"/>
    </source>
</evidence>
<dbReference type="InterPro" id="IPR008989">
    <property type="entry name" value="Myosin_S1_N"/>
</dbReference>
<dbReference type="OrthoDB" id="6108017at2759"/>
<comment type="caution">
    <text evidence="7">Lacks conserved residue(s) required for the propagation of feature annotation.</text>
</comment>
<keyword evidence="2" id="KW-0547">Nucleotide-binding</keyword>
<evidence type="ECO:0000256" key="3">
    <source>
        <dbReference type="ARBA" id="ARBA00022840"/>
    </source>
</evidence>
<keyword evidence="3" id="KW-0067">ATP-binding</keyword>
<dbReference type="Gene3D" id="1.20.120.720">
    <property type="entry name" value="Myosin VI head, motor domain, U50 subdomain"/>
    <property type="match status" value="1"/>
</dbReference>
<dbReference type="PANTHER" id="PTHR13140">
    <property type="entry name" value="MYOSIN"/>
    <property type="match status" value="1"/>
</dbReference>
<dbReference type="EMBL" id="UYYB01099059">
    <property type="protein sequence ID" value="VDM77375.1"/>
    <property type="molecule type" value="Genomic_DNA"/>
</dbReference>
<dbReference type="Pfam" id="PF02736">
    <property type="entry name" value="Myosin_N"/>
    <property type="match status" value="1"/>
</dbReference>
<dbReference type="Proteomes" id="UP000270094">
    <property type="component" value="Unassembled WGS sequence"/>
</dbReference>
<dbReference type="PANTHER" id="PTHR13140:SF745">
    <property type="entry name" value="UNCONVENTIONAL MYOSIN-VI"/>
    <property type="match status" value="1"/>
</dbReference>
<dbReference type="SMART" id="SM00242">
    <property type="entry name" value="MYSc"/>
    <property type="match status" value="1"/>
</dbReference>
<dbReference type="Gene3D" id="3.40.850.10">
    <property type="entry name" value="Kinesin motor domain"/>
    <property type="match status" value="1"/>
</dbReference>
<dbReference type="GO" id="GO:0051015">
    <property type="term" value="F:actin filament binding"/>
    <property type="evidence" value="ECO:0007669"/>
    <property type="project" value="InterPro"/>
</dbReference>
<evidence type="ECO:0000256" key="4">
    <source>
        <dbReference type="ARBA" id="ARBA00023123"/>
    </source>
</evidence>
<dbReference type="PRINTS" id="PR00193">
    <property type="entry name" value="MYOSINHEAVY"/>
</dbReference>
<evidence type="ECO:0000313" key="11">
    <source>
        <dbReference type="EMBL" id="VDM77375.1"/>
    </source>
</evidence>
<gene>
    <name evidence="11" type="ORF">SVUK_LOCUS12373</name>
</gene>
<evidence type="ECO:0000256" key="8">
    <source>
        <dbReference type="SAM" id="MobiDB-lite"/>
    </source>
</evidence>
<dbReference type="InterPro" id="IPR001609">
    <property type="entry name" value="Myosin_head_motor_dom-like"/>
</dbReference>
<evidence type="ECO:0000256" key="2">
    <source>
        <dbReference type="ARBA" id="ARBA00022741"/>
    </source>
</evidence>
<comment type="similarity">
    <text evidence="1 7">Belongs to the TRAFAC class myosin-kinesin ATPase superfamily. Myosin family.</text>
</comment>
<dbReference type="InterPro" id="IPR036961">
    <property type="entry name" value="Kinesin_motor_dom_sf"/>
</dbReference>
<dbReference type="GO" id="GO:0030048">
    <property type="term" value="P:actin filament-based movement"/>
    <property type="evidence" value="ECO:0007669"/>
    <property type="project" value="TreeGrafter"/>
</dbReference>
<keyword evidence="4 7" id="KW-0518">Myosin</keyword>
<keyword evidence="12" id="KW-1185">Reference proteome</keyword>
<name>A0A3P7L3V2_STRVU</name>
<reference evidence="11 12" key="1">
    <citation type="submission" date="2018-11" db="EMBL/GenBank/DDBJ databases">
        <authorList>
            <consortium name="Pathogen Informatics"/>
        </authorList>
    </citation>
    <scope>NUCLEOTIDE SEQUENCE [LARGE SCALE GENOMIC DNA]</scope>
</reference>
<proteinExistence type="inferred from homology"/>
<keyword evidence="5" id="KW-0505">Motor protein</keyword>
<feature type="region of interest" description="Disordered" evidence="8">
    <location>
        <begin position="1"/>
        <end position="21"/>
    </location>
</feature>
<dbReference type="GO" id="GO:0016459">
    <property type="term" value="C:myosin complex"/>
    <property type="evidence" value="ECO:0007669"/>
    <property type="project" value="UniProtKB-KW"/>
</dbReference>
<evidence type="ECO:0000256" key="5">
    <source>
        <dbReference type="ARBA" id="ARBA00023175"/>
    </source>
</evidence>
<feature type="domain" description="Myosin N-terminal SH3-like" evidence="10">
    <location>
        <begin position="26"/>
        <end position="76"/>
    </location>
</feature>
<evidence type="ECO:0000256" key="7">
    <source>
        <dbReference type="PROSITE-ProRule" id="PRU00782"/>
    </source>
</evidence>
<dbReference type="GO" id="GO:0000146">
    <property type="term" value="F:microfilament motor activity"/>
    <property type="evidence" value="ECO:0007669"/>
    <property type="project" value="TreeGrafter"/>
</dbReference>
<dbReference type="FunFam" id="1.10.10.820:FF:000001">
    <property type="entry name" value="Myosin heavy chain"/>
    <property type="match status" value="1"/>
</dbReference>
<dbReference type="Pfam" id="PF00063">
    <property type="entry name" value="Myosin_head"/>
    <property type="match status" value="1"/>
</dbReference>
<evidence type="ECO:0000259" key="9">
    <source>
        <dbReference type="PROSITE" id="PS51456"/>
    </source>
</evidence>